<name>A0ABU3VQ36_9EURY</name>
<keyword evidence="4" id="KW-0964">Secreted</keyword>
<feature type="transmembrane region" description="Helical" evidence="9">
    <location>
        <begin position="25"/>
        <end position="47"/>
    </location>
</feature>
<keyword evidence="9" id="KW-0812">Transmembrane</keyword>
<dbReference type="Proteomes" id="UP001272052">
    <property type="component" value="Unassembled WGS sequence"/>
</dbReference>
<dbReference type="SMART" id="SM00710">
    <property type="entry name" value="PbH1"/>
    <property type="match status" value="13"/>
</dbReference>
<reference evidence="10 11" key="1">
    <citation type="submission" date="2023-06" db="EMBL/GenBank/DDBJ databases">
        <title>Genome sequence of Methanimicrococcus sp. At1.</title>
        <authorList>
            <person name="Protasov E."/>
            <person name="Platt K."/>
            <person name="Poehlein A."/>
            <person name="Daniel R."/>
            <person name="Brune A."/>
        </authorList>
    </citation>
    <scope>NUCLEOTIDE SEQUENCE [LARGE SCALE GENOMIC DNA]</scope>
    <source>
        <strain evidence="10 11">At1</strain>
    </source>
</reference>
<evidence type="ECO:0000256" key="8">
    <source>
        <dbReference type="SAM" id="MobiDB-lite"/>
    </source>
</evidence>
<evidence type="ECO:0000313" key="10">
    <source>
        <dbReference type="EMBL" id="MDV0445419.1"/>
    </source>
</evidence>
<comment type="caution">
    <text evidence="10">The sequence shown here is derived from an EMBL/GenBank/DDBJ whole genome shotgun (WGS) entry which is preliminary data.</text>
</comment>
<evidence type="ECO:0000256" key="4">
    <source>
        <dbReference type="ARBA" id="ARBA00022525"/>
    </source>
</evidence>
<dbReference type="RefSeq" id="WP_318785842.1">
    <property type="nucleotide sequence ID" value="NZ_JAWDKC010000017.1"/>
</dbReference>
<evidence type="ECO:0000256" key="7">
    <source>
        <dbReference type="ARBA" id="ARBA00023237"/>
    </source>
</evidence>
<dbReference type="EMBL" id="JAWDKC010000017">
    <property type="protein sequence ID" value="MDV0445419.1"/>
    <property type="molecule type" value="Genomic_DNA"/>
</dbReference>
<keyword evidence="7" id="KW-0998">Cell outer membrane</keyword>
<keyword evidence="5" id="KW-0732">Signal</keyword>
<keyword evidence="11" id="KW-1185">Reference proteome</keyword>
<proteinExistence type="predicted"/>
<keyword evidence="6 9" id="KW-0472">Membrane</keyword>
<accession>A0ABU3VQ36</accession>
<sequence>MFNKTKTKTIKTETRKTETETKVKTAQIISILFISILAIFAVFFIAAGPAAAETIRVSDGQELRDAVNTTNINGDADNEIILLNDIDLTDDLFTEDEFKAAVNPSSLAGTALGLNYSKPGTLIFKSDSSTVRKINSSLAVSDYYLFLNVSGSDITLSSENVLFDGVGINLENISQNPQMKNLQVKDIQITNCNNSGFYIDHCTNLTLENVSITDCRDGVGGGLNIWYSNLTIRDCNISNNSAIGVGSSDPRPGPTAGEPSGGGIHLLESVVDICGDTIISGNTIDGYDGNPSGAGIDSHRSYLKIYENTKITNNTITYGGKAQGSAGGGIFSDFFQSEGTIPGLEIFDSVEISGNNAVMGGGIFVNHNITEPIYVFDIFGDVNISNNTAEIVTPIYISETTKKSAGGGGIFTFAPVNISNDVLIQNNKAVDSSSSPIGTAGGGIYSQGSAVLSDDVQILENQASNGAGIAFFGSFLLKDNVLVAGNTAKSSGAGIYSGGKLTLQNNTTIAQNSAVNSGGGLYLTNSNTKISDDVLISENTAANENIGGGGIYARNSTLDISGDVLILNNVAANGGGIFSQNSSVLLSENTSFIGNIANESSGFGGGIFMMAGSTVDVSGNSGQTVTFERNMANAGGGAVYINVNFLDLTPEELAQYADFQKKTDESNLIFTGNFAPAGYLWDLNDPDPSNLSDAMKYVQTLPVMENTTFTEPFTNAYNNFDIFFLDGDEILSAVVPVNYFADSLESSVLATEYVFSYEGAEITESDLISELGADWLNWYQPPDYEAGQLQEPLPITVDADTVLNVLYLKGSTPATVTVNYFADSLTSSPIGTKSFDSVVGTEITEDDFISEIGVGWLDFYIPDGYKPGELQEPLPWVMDTDAVFNVLYIKEDTSVTVTINYFADSLTSNLIGTNSFITLEGTKLTQSEIISEFGDDWINEYQPADYKAGQLQESLPLTLDADTVLNVLYLKDNGGGGGGGGTGTATVTDPDDSGSVPPTGPGQEAGPEDGGGSEKPPTEPGRSPIVILLFMIAIACYAYVEKEDGENDI</sequence>
<organism evidence="10 11">
    <name type="scientific">Methanimicrococcus hacksteinii</name>
    <dbReference type="NCBI Taxonomy" id="3028293"/>
    <lineage>
        <taxon>Archaea</taxon>
        <taxon>Methanobacteriati</taxon>
        <taxon>Methanobacteriota</taxon>
        <taxon>Stenosarchaea group</taxon>
        <taxon>Methanomicrobia</taxon>
        <taxon>Methanosarcinales</taxon>
        <taxon>Methanosarcinaceae</taxon>
        <taxon>Methanimicrococcus</taxon>
    </lineage>
</organism>
<evidence type="ECO:0000256" key="2">
    <source>
        <dbReference type="ARBA" id="ARBA00004442"/>
    </source>
</evidence>
<evidence type="ECO:0000256" key="3">
    <source>
        <dbReference type="ARBA" id="ARBA00004613"/>
    </source>
</evidence>
<dbReference type="InterPro" id="IPR011050">
    <property type="entry name" value="Pectin_lyase_fold/virulence"/>
</dbReference>
<evidence type="ECO:0000256" key="5">
    <source>
        <dbReference type="ARBA" id="ARBA00022729"/>
    </source>
</evidence>
<dbReference type="InterPro" id="IPR006626">
    <property type="entry name" value="PbH1"/>
</dbReference>
<evidence type="ECO:0000256" key="6">
    <source>
        <dbReference type="ARBA" id="ARBA00023136"/>
    </source>
</evidence>
<dbReference type="PANTHER" id="PTHR11319">
    <property type="entry name" value="G PROTEIN-COUPLED RECEPTOR-RELATED"/>
    <property type="match status" value="1"/>
</dbReference>
<gene>
    <name evidence="10" type="ORF">MmiAt1_09970</name>
</gene>
<evidence type="ECO:0008006" key="12">
    <source>
        <dbReference type="Google" id="ProtNLM"/>
    </source>
</evidence>
<dbReference type="InterPro" id="IPR003368">
    <property type="entry name" value="POMP_repeat"/>
</dbReference>
<dbReference type="PANTHER" id="PTHR11319:SF35">
    <property type="entry name" value="OUTER MEMBRANE PROTEIN PMPC-RELATED"/>
    <property type="match status" value="1"/>
</dbReference>
<evidence type="ECO:0000256" key="1">
    <source>
        <dbReference type="ARBA" id="ARBA00004196"/>
    </source>
</evidence>
<dbReference type="NCBIfam" id="TIGR01376">
    <property type="entry name" value="POMP_repeat"/>
    <property type="match status" value="1"/>
</dbReference>
<dbReference type="SUPFAM" id="SSF51126">
    <property type="entry name" value="Pectin lyase-like"/>
    <property type="match status" value="2"/>
</dbReference>
<dbReference type="Gene3D" id="2.160.20.10">
    <property type="entry name" value="Single-stranded right-handed beta-helix, Pectin lyase-like"/>
    <property type="match status" value="1"/>
</dbReference>
<comment type="subcellular location">
    <subcellularLocation>
        <location evidence="1">Cell envelope</location>
    </subcellularLocation>
    <subcellularLocation>
        <location evidence="2">Cell outer membrane</location>
    </subcellularLocation>
    <subcellularLocation>
        <location evidence="3">Secreted</location>
    </subcellularLocation>
</comment>
<keyword evidence="9" id="KW-1133">Transmembrane helix</keyword>
<feature type="region of interest" description="Disordered" evidence="8">
    <location>
        <begin position="978"/>
        <end position="1021"/>
    </location>
</feature>
<evidence type="ECO:0000256" key="9">
    <source>
        <dbReference type="SAM" id="Phobius"/>
    </source>
</evidence>
<evidence type="ECO:0000313" key="11">
    <source>
        <dbReference type="Proteomes" id="UP001272052"/>
    </source>
</evidence>
<protein>
    <recommendedName>
        <fullName evidence="12">Right handed beta helix domain-containing protein</fullName>
    </recommendedName>
</protein>
<dbReference type="InterPro" id="IPR012334">
    <property type="entry name" value="Pectin_lyas_fold"/>
</dbReference>